<name>A0AA97FFF2_9EURY</name>
<dbReference type="SUPFAM" id="SSF51182">
    <property type="entry name" value="RmlC-like cupins"/>
    <property type="match status" value="1"/>
</dbReference>
<dbReference type="CDD" id="cd02230">
    <property type="entry name" value="cupin_HP0902-like"/>
    <property type="match status" value="1"/>
</dbReference>
<evidence type="ECO:0000313" key="2">
    <source>
        <dbReference type="EMBL" id="WOF17194.1"/>
    </source>
</evidence>
<organism evidence="2 3">
    <name type="scientific">Methanochimaera problematica</name>
    <dbReference type="NCBI Taxonomy" id="2609417"/>
    <lineage>
        <taxon>Archaea</taxon>
        <taxon>Methanobacteriati</taxon>
        <taxon>Methanobacteriota</taxon>
        <taxon>Stenosarchaea group</taxon>
        <taxon>Methanomicrobia</taxon>
        <taxon>Methanomicrobiales</taxon>
        <taxon>Methanomicrobiaceae</taxon>
        <taxon>Methanochimaera</taxon>
    </lineage>
</organism>
<gene>
    <name evidence="2" type="ORF">F1737_11140</name>
</gene>
<dbReference type="Proteomes" id="UP001301797">
    <property type="component" value="Chromosome"/>
</dbReference>
<evidence type="ECO:0000313" key="3">
    <source>
        <dbReference type="Proteomes" id="UP001301797"/>
    </source>
</evidence>
<dbReference type="AlphaFoldDB" id="A0AA97FFF2"/>
<dbReference type="Pfam" id="PF07883">
    <property type="entry name" value="Cupin_2"/>
    <property type="match status" value="1"/>
</dbReference>
<dbReference type="InterPro" id="IPR011051">
    <property type="entry name" value="RmlC_Cupin_sf"/>
</dbReference>
<dbReference type="InterPro" id="IPR013096">
    <property type="entry name" value="Cupin_2"/>
</dbReference>
<sequence>MTQERENMASRVLNPASLVNYQEGSVVSRMLVFKKTGTITVFAFAKGEELFEHTAPYDAIVQVIEGSGIFTIKDEKFSLNTGEILIMPANIPHAVYAEENFKMMLTMIHEKDTLKM</sequence>
<dbReference type="KEGG" id="mefw:F1737_11140"/>
<dbReference type="RefSeq" id="WP_317136655.1">
    <property type="nucleotide sequence ID" value="NZ_CP043875.1"/>
</dbReference>
<accession>A0AA97FFF2</accession>
<dbReference type="EMBL" id="CP043875">
    <property type="protein sequence ID" value="WOF17194.1"/>
    <property type="molecule type" value="Genomic_DNA"/>
</dbReference>
<reference evidence="2 3" key="1">
    <citation type="submission" date="2019-09" db="EMBL/GenBank/DDBJ databases">
        <title>The complete genome of Methanoplanus sp. FWC-SCC4.</title>
        <authorList>
            <person name="Chen S.-C."/>
            <person name="Zhou Y.-Z."/>
            <person name="Lai M.-C."/>
        </authorList>
    </citation>
    <scope>NUCLEOTIDE SEQUENCE [LARGE SCALE GENOMIC DNA]</scope>
    <source>
        <strain evidence="2 3">FWC-SCC4</strain>
    </source>
</reference>
<feature type="domain" description="Cupin type-2" evidence="1">
    <location>
        <begin position="41"/>
        <end position="108"/>
    </location>
</feature>
<dbReference type="PANTHER" id="PTHR37694:SF1">
    <property type="entry name" value="SLR8022 PROTEIN"/>
    <property type="match status" value="1"/>
</dbReference>
<dbReference type="Gene3D" id="2.60.120.10">
    <property type="entry name" value="Jelly Rolls"/>
    <property type="match status" value="1"/>
</dbReference>
<dbReference type="InterPro" id="IPR014710">
    <property type="entry name" value="RmlC-like_jellyroll"/>
</dbReference>
<dbReference type="GeneID" id="85230732"/>
<keyword evidence="3" id="KW-1185">Reference proteome</keyword>
<evidence type="ECO:0000259" key="1">
    <source>
        <dbReference type="Pfam" id="PF07883"/>
    </source>
</evidence>
<protein>
    <submittedName>
        <fullName evidence="2">Cupin domain-containing protein</fullName>
    </submittedName>
</protein>
<dbReference type="PANTHER" id="PTHR37694">
    <property type="entry name" value="SLR8022 PROTEIN"/>
    <property type="match status" value="1"/>
</dbReference>
<proteinExistence type="predicted"/>